<proteinExistence type="predicted"/>
<protein>
    <submittedName>
        <fullName evidence="1">Ferritin-like protein</fullName>
    </submittedName>
</protein>
<dbReference type="Proteomes" id="UP000248987">
    <property type="component" value="Unassembled WGS sequence"/>
</dbReference>
<dbReference type="AlphaFoldDB" id="A0A1A7QZU8"/>
<dbReference type="STRING" id="49280.A9996_11830"/>
<keyword evidence="2" id="KW-1185">Reference proteome</keyword>
<dbReference type="Pfam" id="PF13668">
    <property type="entry name" value="Ferritin_2"/>
    <property type="match status" value="1"/>
</dbReference>
<dbReference type="OrthoDB" id="954262at2"/>
<evidence type="ECO:0000313" key="1">
    <source>
        <dbReference type="EMBL" id="RAJ23017.1"/>
    </source>
</evidence>
<comment type="caution">
    <text evidence="1">The sequence shown here is derived from an EMBL/GenBank/DDBJ whole genome shotgun (WGS) entry which is preliminary data.</text>
</comment>
<organism evidence="1 2">
    <name type="scientific">Gelidibacter algens</name>
    <dbReference type="NCBI Taxonomy" id="49280"/>
    <lineage>
        <taxon>Bacteria</taxon>
        <taxon>Pseudomonadati</taxon>
        <taxon>Bacteroidota</taxon>
        <taxon>Flavobacteriia</taxon>
        <taxon>Flavobacteriales</taxon>
        <taxon>Flavobacteriaceae</taxon>
        <taxon>Gelidibacter</taxon>
    </lineage>
</organism>
<sequence>MNFIKILDMLSDKDLLNKAGTRRASFDQFKKLGTSVALASIPFGLAATSSKSKAANSRMFGGLGMASNTDVLNFALTLEYLERSYYRQGLDAMGLIPDADKTVFATISKHEDVHVAFLETALGADAIAEPMFDFSGAPGGLNLDPFNDYPTFLALAQGFEDTGVRAYKGQAGALANDNTLLQYALQIHSVEARHAAQVRRMRDEKGWITQSENTLPAAFAGIYGGATPESNKVQGGVNLAGMFGNFGGDDALTEAFDEPLTMDEVLAIGDVFIVS</sequence>
<name>A0A1A7QZU8_9FLAO</name>
<reference evidence="1 2" key="1">
    <citation type="submission" date="2018-06" db="EMBL/GenBank/DDBJ databases">
        <title>Genomic Encyclopedia of Archaeal and Bacterial Type Strains, Phase II (KMG-II): from individual species to whole genera.</title>
        <authorList>
            <person name="Goeker M."/>
        </authorList>
    </citation>
    <scope>NUCLEOTIDE SEQUENCE [LARGE SCALE GENOMIC DNA]</scope>
    <source>
        <strain evidence="1 2">DSM 12408</strain>
    </source>
</reference>
<dbReference type="RefSeq" id="WP_066435068.1">
    <property type="nucleotide sequence ID" value="NZ_LZRN01000024.1"/>
</dbReference>
<accession>A0A1A7QZU8</accession>
<dbReference type="InterPro" id="IPR009078">
    <property type="entry name" value="Ferritin-like_SF"/>
</dbReference>
<evidence type="ECO:0000313" key="2">
    <source>
        <dbReference type="Proteomes" id="UP000248987"/>
    </source>
</evidence>
<gene>
    <name evidence="1" type="ORF">LX77_02176</name>
</gene>
<dbReference type="SUPFAM" id="SSF47240">
    <property type="entry name" value="Ferritin-like"/>
    <property type="match status" value="1"/>
</dbReference>
<dbReference type="EMBL" id="QLLQ01000007">
    <property type="protein sequence ID" value="RAJ23017.1"/>
    <property type="molecule type" value="Genomic_DNA"/>
</dbReference>